<proteinExistence type="predicted"/>
<evidence type="ECO:0000313" key="1">
    <source>
        <dbReference type="EMBL" id="MFC7345583.1"/>
    </source>
</evidence>
<organism evidence="1 2">
    <name type="scientific">Chryseobacterium zhengzhouense</name>
    <dbReference type="NCBI Taxonomy" id="1636086"/>
    <lineage>
        <taxon>Bacteria</taxon>
        <taxon>Pseudomonadati</taxon>
        <taxon>Bacteroidota</taxon>
        <taxon>Flavobacteriia</taxon>
        <taxon>Flavobacteriales</taxon>
        <taxon>Weeksellaceae</taxon>
        <taxon>Chryseobacterium group</taxon>
        <taxon>Chryseobacterium</taxon>
    </lineage>
</organism>
<reference evidence="2" key="1">
    <citation type="journal article" date="2019" name="Int. J. Syst. Evol. Microbiol.">
        <title>The Global Catalogue of Microorganisms (GCM) 10K type strain sequencing project: providing services to taxonomists for standard genome sequencing and annotation.</title>
        <authorList>
            <consortium name="The Broad Institute Genomics Platform"/>
            <consortium name="The Broad Institute Genome Sequencing Center for Infectious Disease"/>
            <person name="Wu L."/>
            <person name="Ma J."/>
        </authorList>
    </citation>
    <scope>NUCLEOTIDE SEQUENCE [LARGE SCALE GENOMIC DNA]</scope>
    <source>
        <strain evidence="2">CCUG 54781</strain>
    </source>
</reference>
<dbReference type="Proteomes" id="UP001596550">
    <property type="component" value="Unassembled WGS sequence"/>
</dbReference>
<sequence>MKHGYCLFILLSTFLSAQKLQVVDSESGKPVANARIVLSEQLVYTNEDGFAPVSDNSRDFEISAAGFKKEKFKNFSSVIKLQPAFKDIEEVKIVSVDIKKLFEDIFKNYQKKYYDEPSVYDVIMKNKSFDNDKLYFMAISEAKLWSKTNWYNYKDGYNKRYDDIIQLQLNNVKYLKINSENSVFSAKTNEVNHDYIGSFFFNHEVNRVLDCIKYKNSKYSGTLVSEDGDEELINFKVRTSYNVTLEGSLRFDKTDKVITFCQVTYNQEELPAEKKTAVDGREYTIKGGIATYTYEFYKKDGVYVPAVSRVESDGLTYFYKDETHVKKSVREIIYNTFAKSDKKGLDPKVDFNKNIWENIAVKDDKESTVLLSKEEQEFINEK</sequence>
<protein>
    <recommendedName>
        <fullName evidence="3">Carboxypeptidase regulatory-like domain-containing protein</fullName>
    </recommendedName>
</protein>
<name>A0ABW2LWE7_9FLAO</name>
<gene>
    <name evidence="1" type="ORF">ACFQO9_02485</name>
</gene>
<evidence type="ECO:0000313" key="2">
    <source>
        <dbReference type="Proteomes" id="UP001596550"/>
    </source>
</evidence>
<keyword evidence="2" id="KW-1185">Reference proteome</keyword>
<comment type="caution">
    <text evidence="1">The sequence shown here is derived from an EMBL/GenBank/DDBJ whole genome shotgun (WGS) entry which is preliminary data.</text>
</comment>
<dbReference type="EMBL" id="JBHTCR010000001">
    <property type="protein sequence ID" value="MFC7345583.1"/>
    <property type="molecule type" value="Genomic_DNA"/>
</dbReference>
<evidence type="ECO:0008006" key="3">
    <source>
        <dbReference type="Google" id="ProtNLM"/>
    </source>
</evidence>
<accession>A0ABW2LWE7</accession>